<dbReference type="EMBL" id="NQVN01000024">
    <property type="protein sequence ID" value="PIO96857.1"/>
    <property type="molecule type" value="Genomic_DNA"/>
</dbReference>
<name>A0A2G9WQ65_9HYPH</name>
<keyword evidence="2" id="KW-1185">Reference proteome</keyword>
<comment type="caution">
    <text evidence="1">The sequence shown here is derived from an EMBL/GenBank/DDBJ whole genome shotgun (WGS) entry which is preliminary data.</text>
</comment>
<dbReference type="AlphaFoldDB" id="A0A2G9WQ65"/>
<sequence>MLDEAKARLAANGSRKSGRLYKILIIKRNGKRSRPLTPVYEIGPDGSDPAYREAHLVELGTAPHWQPKKKRMHPGAAAKPFLRPAFDAEKETAVKVFADTIGPAIEAQAARLARRAAKKGKS</sequence>
<proteinExistence type="predicted"/>
<evidence type="ECO:0008006" key="3">
    <source>
        <dbReference type="Google" id="ProtNLM"/>
    </source>
</evidence>
<gene>
    <name evidence="1" type="ORF">CJ014_22975</name>
</gene>
<organism evidence="1 2">
    <name type="scientific">Pleomorphomonas carboxyditropha</name>
    <dbReference type="NCBI Taxonomy" id="2023338"/>
    <lineage>
        <taxon>Bacteria</taxon>
        <taxon>Pseudomonadati</taxon>
        <taxon>Pseudomonadota</taxon>
        <taxon>Alphaproteobacteria</taxon>
        <taxon>Hyphomicrobiales</taxon>
        <taxon>Pleomorphomonadaceae</taxon>
        <taxon>Pleomorphomonas</taxon>
    </lineage>
</organism>
<evidence type="ECO:0000313" key="2">
    <source>
        <dbReference type="Proteomes" id="UP000231070"/>
    </source>
</evidence>
<evidence type="ECO:0000313" key="1">
    <source>
        <dbReference type="EMBL" id="PIO96857.1"/>
    </source>
</evidence>
<protein>
    <recommendedName>
        <fullName evidence="3">HK97 gp10 family phage protein</fullName>
    </recommendedName>
</protein>
<dbReference type="Proteomes" id="UP000231070">
    <property type="component" value="Unassembled WGS sequence"/>
</dbReference>
<accession>A0A2G9WQ65</accession>
<reference evidence="1 2" key="1">
    <citation type="submission" date="2017-08" db="EMBL/GenBank/DDBJ databases">
        <title>Pleomorphomonas carboxidotrophicus sp. nov., a new mesophilic hydrogenogenic carboxidotroph.</title>
        <authorList>
            <person name="Esquivel-Elizondo S."/>
            <person name="Krajmalnik-Brown R."/>
            <person name="Maldonado J."/>
        </authorList>
    </citation>
    <scope>NUCLEOTIDE SEQUENCE [LARGE SCALE GENOMIC DNA]</scope>
    <source>
        <strain evidence="1 2">SVCO-16</strain>
    </source>
</reference>